<gene>
    <name evidence="2" type="ORF">RYX45_09520</name>
</gene>
<dbReference type="RefSeq" id="WP_289234702.1">
    <property type="nucleotide sequence ID" value="NZ_CP117835.1"/>
</dbReference>
<evidence type="ECO:0000259" key="1">
    <source>
        <dbReference type="Pfam" id="PF01243"/>
    </source>
</evidence>
<organism evidence="2 3">
    <name type="scientific">Alkalihalophilus pseudofirmus</name>
    <name type="common">Bacillus pseudofirmus</name>
    <dbReference type="NCBI Taxonomy" id="79885"/>
    <lineage>
        <taxon>Bacteria</taxon>
        <taxon>Bacillati</taxon>
        <taxon>Bacillota</taxon>
        <taxon>Bacilli</taxon>
        <taxon>Bacillales</taxon>
        <taxon>Bacillaceae</taxon>
        <taxon>Alkalihalophilus</taxon>
    </lineage>
</organism>
<proteinExistence type="predicted"/>
<dbReference type="EMBL" id="JAWJAY010000001">
    <property type="protein sequence ID" value="MDV2885424.1"/>
    <property type="molecule type" value="Genomic_DNA"/>
</dbReference>
<dbReference type="InterPro" id="IPR012349">
    <property type="entry name" value="Split_barrel_FMN-bd"/>
</dbReference>
<dbReference type="NCBIfam" id="NF005232">
    <property type="entry name" value="PRK06733.1"/>
    <property type="match status" value="1"/>
</dbReference>
<dbReference type="Proteomes" id="UP001285636">
    <property type="component" value="Unassembled WGS sequence"/>
</dbReference>
<evidence type="ECO:0000313" key="2">
    <source>
        <dbReference type="EMBL" id="MDV2885424.1"/>
    </source>
</evidence>
<dbReference type="AlphaFoldDB" id="A0AAJ2NN56"/>
<dbReference type="SUPFAM" id="SSF50475">
    <property type="entry name" value="FMN-binding split barrel"/>
    <property type="match status" value="1"/>
</dbReference>
<name>A0AAJ2NN56_ALKPS</name>
<evidence type="ECO:0000313" key="3">
    <source>
        <dbReference type="Proteomes" id="UP001285636"/>
    </source>
</evidence>
<reference evidence="2" key="1">
    <citation type="submission" date="2023-10" db="EMBL/GenBank/DDBJ databases">
        <title>Screening of Alkalihalophilus pseudofirmusBZ-TG-HK211 and Its Alleviation of Salt Stress on Rapeseed Growth.</title>
        <authorList>
            <person name="Zhao B."/>
            <person name="Guo T."/>
        </authorList>
    </citation>
    <scope>NUCLEOTIDE SEQUENCE</scope>
    <source>
        <strain evidence="2">BZ-TG-HK211</strain>
    </source>
</reference>
<comment type="caution">
    <text evidence="2">The sequence shown here is derived from an EMBL/GenBank/DDBJ whole genome shotgun (WGS) entry which is preliminary data.</text>
</comment>
<sequence>MANQVEHELTNELLPHLQKERYVTLATVDFEKKSPNVNAISWVYAPTNKKLRFAIDNRSRIITNIKDEPGVVLTIIANGSTYSVSGKAMIKSEKMDSVPLKLSLIEVDVEEVRDVMFYGAKIVQNPEYDKTYDAEAAAKLDRQVMEALKTYNNE</sequence>
<feature type="domain" description="Pyridoxamine 5'-phosphate oxidase N-terminal" evidence="1">
    <location>
        <begin position="10"/>
        <end position="94"/>
    </location>
</feature>
<protein>
    <submittedName>
        <fullName evidence="2">Pyridoxamine 5'-phosphate oxidase family protein</fullName>
    </submittedName>
</protein>
<dbReference type="InterPro" id="IPR011576">
    <property type="entry name" value="Pyridox_Oxase_N"/>
</dbReference>
<dbReference type="Gene3D" id="2.30.110.10">
    <property type="entry name" value="Electron Transport, Fmn-binding Protein, Chain A"/>
    <property type="match status" value="1"/>
</dbReference>
<dbReference type="Pfam" id="PF01243">
    <property type="entry name" value="PNPOx_N"/>
    <property type="match status" value="1"/>
</dbReference>
<accession>A0AAJ2NN56</accession>